<keyword evidence="3" id="KW-1185">Reference proteome</keyword>
<dbReference type="SUPFAM" id="SSF81383">
    <property type="entry name" value="F-box domain"/>
    <property type="match status" value="1"/>
</dbReference>
<name>A0ABM0NAG7_PRUMU</name>
<evidence type="ECO:0000313" key="3">
    <source>
        <dbReference type="Proteomes" id="UP000694861"/>
    </source>
</evidence>
<reference evidence="3" key="1">
    <citation type="journal article" date="2012" name="Nat. Commun.">
        <title>The genome of Prunus mume.</title>
        <authorList>
            <person name="Zhang Q."/>
            <person name="Chen W."/>
            <person name="Sun L."/>
            <person name="Zhao F."/>
            <person name="Huang B."/>
            <person name="Yang W."/>
            <person name="Tao Y."/>
            <person name="Wang J."/>
            <person name="Yuan Z."/>
            <person name="Fan G."/>
            <person name="Xing Z."/>
            <person name="Han C."/>
            <person name="Pan H."/>
            <person name="Zhong X."/>
            <person name="Shi W."/>
            <person name="Liang X."/>
            <person name="Du D."/>
            <person name="Sun F."/>
            <person name="Xu Z."/>
            <person name="Hao R."/>
            <person name="Lv T."/>
            <person name="Lv Y."/>
            <person name="Zheng Z."/>
            <person name="Sun M."/>
            <person name="Luo L."/>
            <person name="Cai M."/>
            <person name="Gao Y."/>
            <person name="Wang J."/>
            <person name="Yin Y."/>
            <person name="Xu X."/>
            <person name="Cheng T."/>
            <person name="Wang J."/>
        </authorList>
    </citation>
    <scope>NUCLEOTIDE SEQUENCE [LARGE SCALE GENOMIC DNA]</scope>
</reference>
<proteinExistence type="predicted"/>
<dbReference type="InterPro" id="IPR015915">
    <property type="entry name" value="Kelch-typ_b-propeller"/>
</dbReference>
<evidence type="ECO:0000256" key="1">
    <source>
        <dbReference type="SAM" id="SignalP"/>
    </source>
</evidence>
<protein>
    <submittedName>
        <fullName evidence="4">F-box/kelch-repeat protein At1g23390</fullName>
    </submittedName>
</protein>
<dbReference type="InterPro" id="IPR001810">
    <property type="entry name" value="F-box_dom"/>
</dbReference>
<dbReference type="RefSeq" id="XP_008221849.1">
    <property type="nucleotide sequence ID" value="XM_008223627.1"/>
</dbReference>
<keyword evidence="1" id="KW-0732">Signal</keyword>
<dbReference type="GeneID" id="103321793"/>
<dbReference type="PANTHER" id="PTHR24414:SF44">
    <property type="entry name" value="F-BOX DOMAIN-CONTAINING PROTEIN"/>
    <property type="match status" value="1"/>
</dbReference>
<evidence type="ECO:0000313" key="4">
    <source>
        <dbReference type="RefSeq" id="XP_008221849.1"/>
    </source>
</evidence>
<dbReference type="Gene3D" id="2.120.10.80">
    <property type="entry name" value="Kelch-type beta propeller"/>
    <property type="match status" value="1"/>
</dbReference>
<dbReference type="InterPro" id="IPR036047">
    <property type="entry name" value="F-box-like_dom_sf"/>
</dbReference>
<feature type="signal peptide" evidence="1">
    <location>
        <begin position="1"/>
        <end position="18"/>
    </location>
</feature>
<sequence length="397" mass="43525">MPLKLISLFFLSLELAMAEVQTQTTKSKVEEDQQQPPLYGDILESILSHVPLLHLVPACHVSKSWSHAVSSSLRHFHRNIKPWLIVLTQTTRYPYVTCARAYDPASQVWIDIHPQPSDIPSIPILRSSHSTLLYMLSPSKFAFSTDPLHHTWHHAAAPLVWRTDPIVALVGHRIIVAGGTCDYEDDPLAVEMYDVTTRTWDTCDSMPAIFKDSAASTWLSVAVDDSKMYVTEKISGVTYSFDPNSKAWFGPYDLGPDGSVFSSVIGFANGRLILVGAVGNAENLKGVKVWEVKGASLERKEMMGEMPAEMAEKLKGESGCVASIGMSCMGNSVCLHSPAEPAEIIICELEGGGCRWVSVHNDVVNDGSRMQRLVVTCSNVGLPDLHKAVQVGALRIV</sequence>
<evidence type="ECO:0000259" key="2">
    <source>
        <dbReference type="Pfam" id="PF00646"/>
    </source>
</evidence>
<dbReference type="SUPFAM" id="SSF117281">
    <property type="entry name" value="Kelch motif"/>
    <property type="match status" value="1"/>
</dbReference>
<dbReference type="Proteomes" id="UP000694861">
    <property type="component" value="Linkage group LG2"/>
</dbReference>
<feature type="chain" id="PRO_5045782145" evidence="1">
    <location>
        <begin position="19"/>
        <end position="397"/>
    </location>
</feature>
<gene>
    <name evidence="4" type="primary">LOC103321793</name>
</gene>
<dbReference type="PANTHER" id="PTHR24414">
    <property type="entry name" value="F-BOX/KELCH-REPEAT PROTEIN SKIP4"/>
    <property type="match status" value="1"/>
</dbReference>
<reference evidence="4" key="2">
    <citation type="submission" date="2025-08" db="UniProtKB">
        <authorList>
            <consortium name="RefSeq"/>
        </authorList>
    </citation>
    <scope>IDENTIFICATION</scope>
</reference>
<feature type="domain" description="F-box" evidence="2">
    <location>
        <begin position="41"/>
        <end position="76"/>
    </location>
</feature>
<dbReference type="Pfam" id="PF00646">
    <property type="entry name" value="F-box"/>
    <property type="match status" value="1"/>
</dbReference>
<dbReference type="InterPro" id="IPR050354">
    <property type="entry name" value="F-box/kelch-repeat_ARATH"/>
</dbReference>
<organism evidence="3 4">
    <name type="scientific">Prunus mume</name>
    <name type="common">Japanese apricot</name>
    <name type="synonym">Armeniaca mume</name>
    <dbReference type="NCBI Taxonomy" id="102107"/>
    <lineage>
        <taxon>Eukaryota</taxon>
        <taxon>Viridiplantae</taxon>
        <taxon>Streptophyta</taxon>
        <taxon>Embryophyta</taxon>
        <taxon>Tracheophyta</taxon>
        <taxon>Spermatophyta</taxon>
        <taxon>Magnoliopsida</taxon>
        <taxon>eudicotyledons</taxon>
        <taxon>Gunneridae</taxon>
        <taxon>Pentapetalae</taxon>
        <taxon>rosids</taxon>
        <taxon>fabids</taxon>
        <taxon>Rosales</taxon>
        <taxon>Rosaceae</taxon>
        <taxon>Amygdaloideae</taxon>
        <taxon>Amygdaleae</taxon>
        <taxon>Prunus</taxon>
    </lineage>
</organism>
<accession>A0ABM0NAG7</accession>